<evidence type="ECO:0000313" key="2">
    <source>
        <dbReference type="EMBL" id="SMB26407.1"/>
    </source>
</evidence>
<dbReference type="SUPFAM" id="SSF52091">
    <property type="entry name" value="SpoIIaa-like"/>
    <property type="match status" value="1"/>
</dbReference>
<reference evidence="2" key="1">
    <citation type="submission" date="2017-03" db="EMBL/GenBank/DDBJ databases">
        <authorList>
            <consortium name="AG Boll"/>
        </authorList>
    </citation>
    <scope>NUCLEOTIDE SEQUENCE [LARGE SCALE GENOMIC DNA]</scope>
    <source>
        <strain evidence="2">Chol</strain>
    </source>
</reference>
<feature type="region of interest" description="Disordered" evidence="1">
    <location>
        <begin position="291"/>
        <end position="316"/>
    </location>
</feature>
<accession>A0A7Z7HR09</accession>
<protein>
    <recommendedName>
        <fullName evidence="4">STAS domain-containing protein</fullName>
    </recommendedName>
</protein>
<evidence type="ECO:0000313" key="3">
    <source>
        <dbReference type="Proteomes" id="UP000242886"/>
    </source>
</evidence>
<organism evidence="2 3">
    <name type="scientific">Sterolibacterium denitrificans</name>
    <dbReference type="NCBI Taxonomy" id="157592"/>
    <lineage>
        <taxon>Bacteria</taxon>
        <taxon>Pseudomonadati</taxon>
        <taxon>Pseudomonadota</taxon>
        <taxon>Betaproteobacteria</taxon>
        <taxon>Nitrosomonadales</taxon>
        <taxon>Sterolibacteriaceae</taxon>
        <taxon>Sterolibacterium</taxon>
    </lineage>
</organism>
<sequence>MANSSAKTALPADAADAPVSVSEDDDLFSLDFTKPEKLAKTTVPQPVQTAASLTLEPLEDALPAVAPSPPAESFPLVRLDPATEAAALAYSAGDLAEARRTLETALQTGTAGEAHWLMLFEVYRAIGDQAAFDRLALEYVNTMEKSAPAWHNDRPAARTPLVRPADGRASVALNGSLNARCAPQFAKLMSVTKTRSLLRLDLGRIQDADNGGCALLLGFIQYLKKTACELELDGMAYLKDMLKAGIVAGQPENDAIWLLLLELHQQLGEADAFETLALEYAVTFEVSPPSWELPKPKRKNAGAGTTTGSAGGGSAGLAGTQAGAEVPAAATLHFSGDLLNAGEADFAALKSTATGERVIDLFALKRMDQTSAMSLRRVLSALPQDHAGVRLIGCNHLLAAMLEMAGIGQLARIRIERAHR</sequence>
<dbReference type="AlphaFoldDB" id="A0A7Z7HR09"/>
<gene>
    <name evidence="2" type="ORF">SDENCHOL_20135</name>
</gene>
<feature type="region of interest" description="Disordered" evidence="1">
    <location>
        <begin position="1"/>
        <end position="20"/>
    </location>
</feature>
<evidence type="ECO:0000256" key="1">
    <source>
        <dbReference type="SAM" id="MobiDB-lite"/>
    </source>
</evidence>
<keyword evidence="3" id="KW-1185">Reference proteome</keyword>
<proteinExistence type="predicted"/>
<name>A0A7Z7HR09_9PROT</name>
<dbReference type="Proteomes" id="UP000242886">
    <property type="component" value="Chromosome SDENCHOL"/>
</dbReference>
<dbReference type="EMBL" id="LT837803">
    <property type="protein sequence ID" value="SMB26407.1"/>
    <property type="molecule type" value="Genomic_DNA"/>
</dbReference>
<evidence type="ECO:0008006" key="4">
    <source>
        <dbReference type="Google" id="ProtNLM"/>
    </source>
</evidence>
<dbReference type="InterPro" id="IPR036513">
    <property type="entry name" value="STAS_dom_sf"/>
</dbReference>
<feature type="compositionally biased region" description="Low complexity" evidence="1">
    <location>
        <begin position="9"/>
        <end position="20"/>
    </location>
</feature>